<evidence type="ECO:0000259" key="1">
    <source>
        <dbReference type="Pfam" id="PF21798"/>
    </source>
</evidence>
<feature type="domain" description="DUF6878" evidence="1">
    <location>
        <begin position="28"/>
        <end position="143"/>
    </location>
</feature>
<name>A0A371BIK6_9SPHN</name>
<dbReference type="Pfam" id="PF21798">
    <property type="entry name" value="DUF6878"/>
    <property type="match status" value="1"/>
</dbReference>
<comment type="caution">
    <text evidence="2">The sequence shown here is derived from an EMBL/GenBank/DDBJ whole genome shotgun (WGS) entry which is preliminary data.</text>
</comment>
<proteinExistence type="predicted"/>
<keyword evidence="3" id="KW-1185">Reference proteome</keyword>
<reference evidence="3" key="1">
    <citation type="submission" date="2018-08" db="EMBL/GenBank/DDBJ databases">
        <authorList>
            <person name="Kim S.-J."/>
            <person name="Jung G.-Y."/>
        </authorList>
    </citation>
    <scope>NUCLEOTIDE SEQUENCE [LARGE SCALE GENOMIC DNA]</scope>
    <source>
        <strain evidence="3">GY_G</strain>
    </source>
</reference>
<dbReference type="EMBL" id="QRGP01000001">
    <property type="protein sequence ID" value="RDV07434.1"/>
    <property type="molecule type" value="Genomic_DNA"/>
</dbReference>
<evidence type="ECO:0000313" key="2">
    <source>
        <dbReference type="EMBL" id="RDV07434.1"/>
    </source>
</evidence>
<dbReference type="OrthoDB" id="7259981at2"/>
<dbReference type="Proteomes" id="UP000263833">
    <property type="component" value="Unassembled WGS sequence"/>
</dbReference>
<evidence type="ECO:0000313" key="3">
    <source>
        <dbReference type="Proteomes" id="UP000263833"/>
    </source>
</evidence>
<sequence length="144" mass="15633">MNDFSQLAVDYLAGQAERSAIADQEIAAMKAALLPQLAAHGILTVEIRFDGYADNGVIEETSFFGADGKVMECPDVDVACEGKDDVKLASLLEDLAYEALERHHGGWEINEGAFGELLIDVADASFQLDCNLRFISHDSHSTEL</sequence>
<dbReference type="AlphaFoldDB" id="A0A371BIK6"/>
<dbReference type="InterPro" id="IPR049243">
    <property type="entry name" value="DUF6878"/>
</dbReference>
<gene>
    <name evidence="2" type="ORF">DXH95_08845</name>
</gene>
<organism evidence="2 3">
    <name type="scientific">Sphingorhabdus pulchriflava</name>
    <dbReference type="NCBI Taxonomy" id="2292257"/>
    <lineage>
        <taxon>Bacteria</taxon>
        <taxon>Pseudomonadati</taxon>
        <taxon>Pseudomonadota</taxon>
        <taxon>Alphaproteobacteria</taxon>
        <taxon>Sphingomonadales</taxon>
        <taxon>Sphingomonadaceae</taxon>
        <taxon>Sphingorhabdus</taxon>
    </lineage>
</organism>
<dbReference type="RefSeq" id="WP_115548981.1">
    <property type="nucleotide sequence ID" value="NZ_QRGP01000001.1"/>
</dbReference>
<protein>
    <recommendedName>
        <fullName evidence="1">DUF6878 domain-containing protein</fullName>
    </recommendedName>
</protein>
<accession>A0A371BIK6</accession>